<evidence type="ECO:0000313" key="3">
    <source>
        <dbReference type="Proteomes" id="UP000243498"/>
    </source>
</evidence>
<dbReference type="PANTHER" id="PTHR34883">
    <property type="entry name" value="SERINE-RICH PROTEIN, PUTATIVE-RELATED-RELATED"/>
    <property type="match status" value="1"/>
</dbReference>
<dbReference type="InterPro" id="IPR052953">
    <property type="entry name" value="Ser-rich/MCO-related"/>
</dbReference>
<dbReference type="OrthoDB" id="2331100at2759"/>
<dbReference type="SUPFAM" id="SSF49503">
    <property type="entry name" value="Cupredoxins"/>
    <property type="match status" value="1"/>
</dbReference>
<feature type="chain" id="PRO_5007886212" evidence="1">
    <location>
        <begin position="21"/>
        <end position="196"/>
    </location>
</feature>
<dbReference type="Proteomes" id="UP000243498">
    <property type="component" value="Unassembled WGS sequence"/>
</dbReference>
<feature type="signal peptide" evidence="1">
    <location>
        <begin position="1"/>
        <end position="20"/>
    </location>
</feature>
<organism evidence="2 3">
    <name type="scientific">Metarhizium rileyi (strain RCEF 4871)</name>
    <name type="common">Nomuraea rileyi</name>
    <dbReference type="NCBI Taxonomy" id="1649241"/>
    <lineage>
        <taxon>Eukaryota</taxon>
        <taxon>Fungi</taxon>
        <taxon>Dikarya</taxon>
        <taxon>Ascomycota</taxon>
        <taxon>Pezizomycotina</taxon>
        <taxon>Sordariomycetes</taxon>
        <taxon>Hypocreomycetidae</taxon>
        <taxon>Hypocreales</taxon>
        <taxon>Clavicipitaceae</taxon>
        <taxon>Metarhizium</taxon>
    </lineage>
</organism>
<dbReference type="PANTHER" id="PTHR34883:SF15">
    <property type="entry name" value="EXTRACELLULAR SERINE-RICH PROTEIN"/>
    <property type="match status" value="1"/>
</dbReference>
<comment type="caution">
    <text evidence="2">The sequence shown here is derived from an EMBL/GenBank/DDBJ whole genome shotgun (WGS) entry which is preliminary data.</text>
</comment>
<proteinExistence type="predicted"/>
<dbReference type="CDD" id="cd00920">
    <property type="entry name" value="Cupredoxin"/>
    <property type="match status" value="1"/>
</dbReference>
<evidence type="ECO:0000256" key="1">
    <source>
        <dbReference type="SAM" id="SignalP"/>
    </source>
</evidence>
<name>A0A167FBC8_METRR</name>
<reference evidence="2 3" key="1">
    <citation type="journal article" date="2016" name="Genome Biol. Evol.">
        <title>Divergent and convergent evolution of fungal pathogenicity.</title>
        <authorList>
            <person name="Shang Y."/>
            <person name="Xiao G."/>
            <person name="Zheng P."/>
            <person name="Cen K."/>
            <person name="Zhan S."/>
            <person name="Wang C."/>
        </authorList>
    </citation>
    <scope>NUCLEOTIDE SEQUENCE [LARGE SCALE GENOMIC DNA]</scope>
    <source>
        <strain evidence="2 3">RCEF 4871</strain>
    </source>
</reference>
<dbReference type="AlphaFoldDB" id="A0A167FBC8"/>
<dbReference type="EMBL" id="AZHC01000009">
    <property type="protein sequence ID" value="OAA45031.1"/>
    <property type="molecule type" value="Genomic_DNA"/>
</dbReference>
<dbReference type="Gene3D" id="2.60.40.420">
    <property type="entry name" value="Cupredoxins - blue copper proteins"/>
    <property type="match status" value="1"/>
</dbReference>
<protein>
    <submittedName>
        <fullName evidence="2">Extracellular serine-rich protein</fullName>
    </submittedName>
</protein>
<accession>A0A167FBC8</accession>
<dbReference type="OMA" id="FANGCTP"/>
<keyword evidence="3" id="KW-1185">Reference proteome</keyword>
<gene>
    <name evidence="2" type="ORF">NOR_03785</name>
</gene>
<sequence>MLFHKARVIALSLLAARASAKTITIAVGKDGLTFTPSSVTAAKGDILEYHFYKVHSVAMGDFANGCTPAAQGGFFSGVIKASGNVANKEVFQVTVNDTDPMAFYCTVGSHCQNGMVGVVNPSSTDSLDKVKSTAKSASANKAPPAMFGGRMAENNAASATGTASGAQPTKTGGATHMQASLGGIGAVAVGFAAFLM</sequence>
<dbReference type="InterPro" id="IPR008972">
    <property type="entry name" value="Cupredoxin"/>
</dbReference>
<keyword evidence="1" id="KW-0732">Signal</keyword>
<dbReference type="STRING" id="1081105.A0A167FBC8"/>
<evidence type="ECO:0000313" key="2">
    <source>
        <dbReference type="EMBL" id="OAA45031.1"/>
    </source>
</evidence>